<dbReference type="AlphaFoldDB" id="A0A8C1UMD1"/>
<dbReference type="PANTHER" id="PTHR12687">
    <property type="entry name" value="NUCLEOLAR COMPLEX 2 AND RAD4-RELATED"/>
    <property type="match status" value="1"/>
</dbReference>
<keyword evidence="3" id="KW-0539">Nucleus</keyword>
<protein>
    <submittedName>
        <fullName evidence="5">NOC2-like nucleolar associated transcriptional repressor</fullName>
    </submittedName>
</protein>
<comment type="subcellular location">
    <subcellularLocation>
        <location evidence="1">Nucleus</location>
    </subcellularLocation>
</comment>
<feature type="compositionally biased region" description="Acidic residues" evidence="4">
    <location>
        <begin position="688"/>
        <end position="703"/>
    </location>
</feature>
<feature type="compositionally biased region" description="Acidic residues" evidence="4">
    <location>
        <begin position="117"/>
        <end position="126"/>
    </location>
</feature>
<dbReference type="GO" id="GO:0005730">
    <property type="term" value="C:nucleolus"/>
    <property type="evidence" value="ECO:0007669"/>
    <property type="project" value="TreeGrafter"/>
</dbReference>
<dbReference type="GO" id="GO:0030690">
    <property type="term" value="C:Noc1p-Noc2p complex"/>
    <property type="evidence" value="ECO:0007669"/>
    <property type="project" value="TreeGrafter"/>
</dbReference>
<evidence type="ECO:0000313" key="5">
    <source>
        <dbReference type="Ensembl" id="ENSCCRP00015038547.1"/>
    </source>
</evidence>
<dbReference type="GO" id="GO:0042393">
    <property type="term" value="F:histone binding"/>
    <property type="evidence" value="ECO:0007669"/>
    <property type="project" value="TreeGrafter"/>
</dbReference>
<feature type="compositionally biased region" description="Basic and acidic residues" evidence="4">
    <location>
        <begin position="127"/>
        <end position="140"/>
    </location>
</feature>
<feature type="compositionally biased region" description="Basic and acidic residues" evidence="4">
    <location>
        <begin position="59"/>
        <end position="76"/>
    </location>
</feature>
<evidence type="ECO:0000256" key="3">
    <source>
        <dbReference type="ARBA" id="ARBA00023242"/>
    </source>
</evidence>
<feature type="region of interest" description="Disordered" evidence="4">
    <location>
        <begin position="21"/>
        <end position="76"/>
    </location>
</feature>
<feature type="compositionally biased region" description="Acidic residues" evidence="4">
    <location>
        <begin position="26"/>
        <end position="37"/>
    </location>
</feature>
<dbReference type="InterPro" id="IPR005343">
    <property type="entry name" value="Noc2"/>
</dbReference>
<feature type="compositionally biased region" description="Basic residues" evidence="4">
    <location>
        <begin position="42"/>
        <end position="58"/>
    </location>
</feature>
<organism evidence="5 6">
    <name type="scientific">Cyprinus carpio</name>
    <name type="common">Common carp</name>
    <dbReference type="NCBI Taxonomy" id="7962"/>
    <lineage>
        <taxon>Eukaryota</taxon>
        <taxon>Metazoa</taxon>
        <taxon>Chordata</taxon>
        <taxon>Craniata</taxon>
        <taxon>Vertebrata</taxon>
        <taxon>Euteleostomi</taxon>
        <taxon>Actinopterygii</taxon>
        <taxon>Neopterygii</taxon>
        <taxon>Teleostei</taxon>
        <taxon>Ostariophysi</taxon>
        <taxon>Cypriniformes</taxon>
        <taxon>Cyprinidae</taxon>
        <taxon>Cyprininae</taxon>
        <taxon>Cyprinus</taxon>
    </lineage>
</organism>
<evidence type="ECO:0000256" key="4">
    <source>
        <dbReference type="SAM" id="MobiDB-lite"/>
    </source>
</evidence>
<dbReference type="Proteomes" id="UP000694700">
    <property type="component" value="Unplaced"/>
</dbReference>
<dbReference type="GO" id="GO:0030691">
    <property type="term" value="C:Noc2p-Noc3p complex"/>
    <property type="evidence" value="ECO:0007669"/>
    <property type="project" value="TreeGrafter"/>
</dbReference>
<feature type="compositionally biased region" description="Acidic residues" evidence="4">
    <location>
        <begin position="92"/>
        <end position="106"/>
    </location>
</feature>
<name>A0A8C1UMD1_CYPCA</name>
<comment type="similarity">
    <text evidence="2">Belongs to the NOC2 family.</text>
</comment>
<dbReference type="Ensembl" id="ENSCCRT00015039868.1">
    <property type="protein sequence ID" value="ENSCCRP00015038547.1"/>
    <property type="gene ID" value="ENSCCRG00015015197.1"/>
</dbReference>
<feature type="region of interest" description="Disordered" evidence="4">
    <location>
        <begin position="89"/>
        <end position="140"/>
    </location>
</feature>
<dbReference type="GO" id="GO:0000122">
    <property type="term" value="P:negative regulation of transcription by RNA polymerase II"/>
    <property type="evidence" value="ECO:0007669"/>
    <property type="project" value="TreeGrafter"/>
</dbReference>
<proteinExistence type="inferred from homology"/>
<dbReference type="Pfam" id="PF03715">
    <property type="entry name" value="Noc2"/>
    <property type="match status" value="2"/>
</dbReference>
<dbReference type="GO" id="GO:0005654">
    <property type="term" value="C:nucleoplasm"/>
    <property type="evidence" value="ECO:0007669"/>
    <property type="project" value="TreeGrafter"/>
</dbReference>
<evidence type="ECO:0000256" key="1">
    <source>
        <dbReference type="ARBA" id="ARBA00004123"/>
    </source>
</evidence>
<dbReference type="GO" id="GO:0003714">
    <property type="term" value="F:transcription corepressor activity"/>
    <property type="evidence" value="ECO:0007669"/>
    <property type="project" value="TreeGrafter"/>
</dbReference>
<accession>A0A8C1UMD1</accession>
<sequence>FSDVPSMCRKLEDLSVDEFMLSGFDSGEEDDCEDEESTQQKGKMKKPAPQKTSVKKQGKASEHKDHLSALKSKDPEFYEFLQENDQKLLNFDDSDSLEDEDEDEEERMYHRLPSQLEEADDDNDEVETGKKDLKKPKEGTKVTEAMIENWRTGLRKEPTAKLIRDITQAFKAAVATTKGDSEELCRYTISDSAVFNSLILFCIKDMHAALNKMLKLKDPEKGQKKLILPSSSPRWQKNQIDIKMYIAGVVQLLSSLTQSTVVAAVLRHANQMVPYYLCLPKQCRHFLKSLIKHWSTGEETVRVLAFLALNKICRNKQDIYLNPVLRQMYIAYVKNCKFTSPNTLPMINFMQRTLAEMYSLDTQVSYQHAFIYIRQLAIHLRNAMNLKKKETYQSVYNWQYMHCLYLWCRVLSTIYPSEVLEPLIYPLCQVIIGCINKVWHCILQQEDFNKKPGRMSIKPINFAVILKLSKTNLQEKAYKDGLVEQLYDLILEYFHTQACSIGFPELALPTIVQLKAFLKECKVANYCKQMRQLLEKIQENCSYITGRRQKAAFGVGDVTAVAAWEKQVAEEGTPLTKYYSQWKKLREKEIQLEISGKERMEDLNLPEIKRKKAEEKKADKKEFKGLFESDSDDDDDDDDDLFKSKGKHAIYLFPIFVIVSDGDQKKPSSSKGKAPKKMLSTELKEVADGDEDMVEDLELSDQD</sequence>
<dbReference type="PANTHER" id="PTHR12687:SF4">
    <property type="entry name" value="NUCLEOLAR COMPLEX PROTEIN 2 HOMOLOG"/>
    <property type="match status" value="1"/>
</dbReference>
<dbReference type="GO" id="GO:0042273">
    <property type="term" value="P:ribosomal large subunit biogenesis"/>
    <property type="evidence" value="ECO:0007669"/>
    <property type="project" value="TreeGrafter"/>
</dbReference>
<evidence type="ECO:0000256" key="2">
    <source>
        <dbReference type="ARBA" id="ARBA00005907"/>
    </source>
</evidence>
<evidence type="ECO:0000313" key="6">
    <source>
        <dbReference type="Proteomes" id="UP000694700"/>
    </source>
</evidence>
<feature type="region of interest" description="Disordered" evidence="4">
    <location>
        <begin position="662"/>
        <end position="703"/>
    </location>
</feature>
<reference evidence="5" key="1">
    <citation type="submission" date="2025-08" db="UniProtKB">
        <authorList>
            <consortium name="Ensembl"/>
        </authorList>
    </citation>
    <scope>IDENTIFICATION</scope>
</reference>
<dbReference type="InterPro" id="IPR016024">
    <property type="entry name" value="ARM-type_fold"/>
</dbReference>
<dbReference type="SUPFAM" id="SSF48371">
    <property type="entry name" value="ARM repeat"/>
    <property type="match status" value="1"/>
</dbReference>